<dbReference type="AlphaFoldDB" id="A0A7W2A8T8"/>
<sequence>MDSGIKDLQEKIESFPYWSVWEVKELQKITAWVTAMLRSSMCKEYPVEFIHLFAEQESFPDEIKKLIIREVDLDEDE</sequence>
<protein>
    <submittedName>
        <fullName evidence="1">Uncharacterized protein</fullName>
    </submittedName>
</protein>
<organism evidence="1 2">
    <name type="scientific">Paenactinomyces guangxiensis</name>
    <dbReference type="NCBI Taxonomy" id="1490290"/>
    <lineage>
        <taxon>Bacteria</taxon>
        <taxon>Bacillati</taxon>
        <taxon>Bacillota</taxon>
        <taxon>Bacilli</taxon>
        <taxon>Bacillales</taxon>
        <taxon>Thermoactinomycetaceae</taxon>
        <taxon>Paenactinomyces</taxon>
    </lineage>
</organism>
<proteinExistence type="predicted"/>
<keyword evidence="2" id="KW-1185">Reference proteome</keyword>
<gene>
    <name evidence="1" type="ORF">H1191_09575</name>
</gene>
<reference evidence="1 2" key="1">
    <citation type="submission" date="2020-07" db="EMBL/GenBank/DDBJ databases">
        <authorList>
            <person name="Feng H."/>
        </authorList>
    </citation>
    <scope>NUCLEOTIDE SEQUENCE [LARGE SCALE GENOMIC DNA]</scope>
    <source>
        <strain evidence="2">s-10</strain>
    </source>
</reference>
<evidence type="ECO:0000313" key="2">
    <source>
        <dbReference type="Proteomes" id="UP000535491"/>
    </source>
</evidence>
<accession>A0A7W2A8T8</accession>
<dbReference type="EMBL" id="JACEIQ010000008">
    <property type="protein sequence ID" value="MBA4494554.1"/>
    <property type="molecule type" value="Genomic_DNA"/>
</dbReference>
<comment type="caution">
    <text evidence="1">The sequence shown here is derived from an EMBL/GenBank/DDBJ whole genome shotgun (WGS) entry which is preliminary data.</text>
</comment>
<evidence type="ECO:0000313" key="1">
    <source>
        <dbReference type="EMBL" id="MBA4494554.1"/>
    </source>
</evidence>
<name>A0A7W2A8T8_9BACL</name>
<dbReference type="Proteomes" id="UP000535491">
    <property type="component" value="Unassembled WGS sequence"/>
</dbReference>
<dbReference type="RefSeq" id="WP_181751796.1">
    <property type="nucleotide sequence ID" value="NZ_JACEIQ010000008.1"/>
</dbReference>